<dbReference type="InterPro" id="IPR012094">
    <property type="entry name" value="tRNA_Ile_lys_synt"/>
</dbReference>
<dbReference type="SUPFAM" id="SSF52402">
    <property type="entry name" value="Adenine nucleotide alpha hydrolases-like"/>
    <property type="match status" value="1"/>
</dbReference>
<dbReference type="InterPro" id="IPR011063">
    <property type="entry name" value="TilS/TtcA_N"/>
</dbReference>
<dbReference type="GO" id="GO:0032267">
    <property type="term" value="F:tRNA(Ile)-lysidine synthase activity"/>
    <property type="evidence" value="ECO:0007669"/>
    <property type="project" value="UniProtKB-EC"/>
</dbReference>
<comment type="caution">
    <text evidence="8">The sequence shown here is derived from an EMBL/GenBank/DDBJ whole genome shotgun (WGS) entry which is preliminary data.</text>
</comment>
<evidence type="ECO:0000313" key="9">
    <source>
        <dbReference type="Proteomes" id="UP000249757"/>
    </source>
</evidence>
<name>A0A922NMG2_9PLEO</name>
<dbReference type="InterPro" id="IPR014729">
    <property type="entry name" value="Rossmann-like_a/b/a_fold"/>
</dbReference>
<dbReference type="InterPro" id="IPR012795">
    <property type="entry name" value="tRNA_Ile_lys_synt_N"/>
</dbReference>
<dbReference type="PANTHER" id="PTHR43033">
    <property type="entry name" value="TRNA(ILE)-LYSIDINE SYNTHASE-RELATED"/>
    <property type="match status" value="1"/>
</dbReference>
<evidence type="ECO:0000256" key="4">
    <source>
        <dbReference type="ARBA" id="ARBA00022741"/>
    </source>
</evidence>
<evidence type="ECO:0000259" key="7">
    <source>
        <dbReference type="Pfam" id="PF01171"/>
    </source>
</evidence>
<evidence type="ECO:0000256" key="3">
    <source>
        <dbReference type="ARBA" id="ARBA00022694"/>
    </source>
</evidence>
<evidence type="ECO:0000256" key="1">
    <source>
        <dbReference type="ARBA" id="ARBA00013267"/>
    </source>
</evidence>
<keyword evidence="4" id="KW-0547">Nucleotide-binding</keyword>
<proteinExistence type="inferred from homology"/>
<evidence type="ECO:0000256" key="2">
    <source>
        <dbReference type="ARBA" id="ARBA00022598"/>
    </source>
</evidence>
<reference evidence="9" key="1">
    <citation type="journal article" date="2022" name="Microb. Genom.">
        <title>A global pangenome for the wheat fungal pathogen Pyrenophora tritici-repentis and prediction of effector protein structural homology.</title>
        <authorList>
            <person name="Moolhuijzen P.M."/>
            <person name="See P.T."/>
            <person name="Shi G."/>
            <person name="Powell H.R."/>
            <person name="Cockram J."/>
            <person name="Jorgensen L.N."/>
            <person name="Benslimane H."/>
            <person name="Strelkov S.E."/>
            <person name="Turner J."/>
            <person name="Liu Z."/>
            <person name="Moffat C.S."/>
        </authorList>
    </citation>
    <scope>NUCLEOTIDE SEQUENCE [LARGE SCALE GENOMIC DNA]</scope>
</reference>
<dbReference type="Pfam" id="PF01171">
    <property type="entry name" value="ATP_bind_3"/>
    <property type="match status" value="1"/>
</dbReference>
<dbReference type="GO" id="GO:0008033">
    <property type="term" value="P:tRNA processing"/>
    <property type="evidence" value="ECO:0007669"/>
    <property type="project" value="UniProtKB-KW"/>
</dbReference>
<dbReference type="OrthoDB" id="434144at2759"/>
<accession>A0A922NMG2</accession>
<organism evidence="8 9">
    <name type="scientific">Pyrenophora tritici-repentis</name>
    <dbReference type="NCBI Taxonomy" id="45151"/>
    <lineage>
        <taxon>Eukaryota</taxon>
        <taxon>Fungi</taxon>
        <taxon>Dikarya</taxon>
        <taxon>Ascomycota</taxon>
        <taxon>Pezizomycotina</taxon>
        <taxon>Dothideomycetes</taxon>
        <taxon>Pleosporomycetidae</taxon>
        <taxon>Pleosporales</taxon>
        <taxon>Pleosporineae</taxon>
        <taxon>Pleosporaceae</taxon>
        <taxon>Pyrenophora</taxon>
    </lineage>
</organism>
<dbReference type="NCBIfam" id="TIGR02432">
    <property type="entry name" value="lysidine_TilS_N"/>
    <property type="match status" value="1"/>
</dbReference>
<dbReference type="CDD" id="cd01992">
    <property type="entry name" value="TilS_N"/>
    <property type="match status" value="1"/>
</dbReference>
<dbReference type="PANTHER" id="PTHR43033:SF1">
    <property type="entry name" value="TRNA(ILE)-LYSIDINE SYNTHASE-RELATED"/>
    <property type="match status" value="1"/>
</dbReference>
<feature type="domain" description="tRNA(Ile)-lysidine/2-thiocytidine synthase N-terminal" evidence="7">
    <location>
        <begin position="36"/>
        <end position="248"/>
    </location>
</feature>
<dbReference type="Proteomes" id="UP000249757">
    <property type="component" value="Unassembled WGS sequence"/>
</dbReference>
<keyword evidence="3" id="KW-0819">tRNA processing</keyword>
<keyword evidence="5" id="KW-0067">ATP-binding</keyword>
<evidence type="ECO:0000256" key="6">
    <source>
        <dbReference type="ARBA" id="ARBA00048539"/>
    </source>
</evidence>
<dbReference type="GO" id="GO:0005524">
    <property type="term" value="F:ATP binding"/>
    <property type="evidence" value="ECO:0007669"/>
    <property type="project" value="UniProtKB-KW"/>
</dbReference>
<keyword evidence="2" id="KW-0436">Ligase</keyword>
<dbReference type="EC" id="6.3.4.19" evidence="1"/>
<gene>
    <name evidence="8" type="ORF">Ptr86124_000947</name>
</gene>
<evidence type="ECO:0000256" key="5">
    <source>
        <dbReference type="ARBA" id="ARBA00022840"/>
    </source>
</evidence>
<dbReference type="EMBL" id="NRDI02000001">
    <property type="protein sequence ID" value="KAI1520579.1"/>
    <property type="molecule type" value="Genomic_DNA"/>
</dbReference>
<comment type="catalytic activity">
    <reaction evidence="6">
        <text>cytidine(34) in tRNA(Ile2) + L-lysine + ATP = lysidine(34) in tRNA(Ile2) + AMP + diphosphate + H(+)</text>
        <dbReference type="Rhea" id="RHEA:43744"/>
        <dbReference type="Rhea" id="RHEA-COMP:10625"/>
        <dbReference type="Rhea" id="RHEA-COMP:10670"/>
        <dbReference type="ChEBI" id="CHEBI:15378"/>
        <dbReference type="ChEBI" id="CHEBI:30616"/>
        <dbReference type="ChEBI" id="CHEBI:32551"/>
        <dbReference type="ChEBI" id="CHEBI:33019"/>
        <dbReference type="ChEBI" id="CHEBI:82748"/>
        <dbReference type="ChEBI" id="CHEBI:83665"/>
        <dbReference type="ChEBI" id="CHEBI:456215"/>
        <dbReference type="EC" id="6.3.4.19"/>
    </reaction>
</comment>
<sequence length="660" mass="76055">MRHYGAAASLPITSEEFQNALSKLLKPVGNRKKLGFAISGGVDSMALAALYNEAQSVDELLSKPHAFIVDHKVRPESTEEAEWVARELRSKFGMESTILPLTWRDEFDSKRFETEARTLRYQALGRACRDMKITSLMVGHHADDQAETVMMRLSNYRLRSGLQAMQRVEWIPECEGIYGVYHSGRGQKPDPDLDIPFLVEQGGIQVLRPLLGFEKARLIATCEEKKVGWAEDQTNQIQSLTSRNAIRHLYKNYRLPQALSVPSLVDLSIHMQERINWHKDSAHELLDQCLFKLDIRTGRLVVRFPPFSALLPRPIKTEADMNAARNTAYWLIERVAELVTPKFKAPLAQLSASIEHIYPEMEQQEDVEASGHWNTVRKTNYNVYSIWWRFWDQPTPFPKHKEDGINLSLPHLREWMLTRQPLSESEKTDGSSYFEYPPRGTSSADHVPLRKESYRLIDGRWWIRIRNLLPDDTLILRMFHKSDLEHSPRLKSSKKQIDDTDTRHPYRYMAAALSLLDPPDLRFTIPAVFRKHAKTGVETIVGFPTLDVRVDGFGQPDDVCEWNVRYKKINLGPTQSMGDVVVPGISRKDIIMAEKRHESNYAQSAWHARKIDMKMKEVERNRLAGFKHVLSVDVRDKKKRDRKLDKLEALARAKKGEGDM</sequence>
<dbReference type="AlphaFoldDB" id="A0A922NMG2"/>
<keyword evidence="9" id="KW-1185">Reference proteome</keyword>
<dbReference type="Gene3D" id="3.40.50.620">
    <property type="entry name" value="HUPs"/>
    <property type="match status" value="1"/>
</dbReference>
<evidence type="ECO:0000313" key="8">
    <source>
        <dbReference type="EMBL" id="KAI1520579.1"/>
    </source>
</evidence>
<protein>
    <recommendedName>
        <fullName evidence="1">tRNA(Ile)-lysidine synthetase</fullName>
        <ecNumber evidence="1">6.3.4.19</ecNumber>
    </recommendedName>
</protein>
<dbReference type="HAMAP" id="MF_01161">
    <property type="entry name" value="tRNA_Ile_lys_synt"/>
    <property type="match status" value="1"/>
</dbReference>